<accession>D5XDJ2</accession>
<dbReference type="Proteomes" id="UP000002377">
    <property type="component" value="Chromosome"/>
</dbReference>
<dbReference type="AlphaFoldDB" id="D5XDJ2"/>
<feature type="transmembrane region" description="Helical" evidence="1">
    <location>
        <begin position="96"/>
        <end position="121"/>
    </location>
</feature>
<dbReference type="KEGG" id="tjr:TherJR_2906"/>
<dbReference type="RefSeq" id="WP_013121728.1">
    <property type="nucleotide sequence ID" value="NC_014152.1"/>
</dbReference>
<reference evidence="2 3" key="1">
    <citation type="submission" date="2010-05" db="EMBL/GenBank/DDBJ databases">
        <title>Complete sequence of Thermincola sp. JR.</title>
        <authorList>
            <consortium name="US DOE Joint Genome Institute"/>
            <person name="Lucas S."/>
            <person name="Copeland A."/>
            <person name="Lapidus A."/>
            <person name="Cheng J.-F."/>
            <person name="Bruce D."/>
            <person name="Goodwin L."/>
            <person name="Pitluck S."/>
            <person name="Chertkov O."/>
            <person name="Detter J.C."/>
            <person name="Han C."/>
            <person name="Tapia R."/>
            <person name="Land M."/>
            <person name="Hauser L."/>
            <person name="Kyrpides N."/>
            <person name="Mikhailova N."/>
            <person name="Hazen T.C."/>
            <person name="Woyke T."/>
        </authorList>
    </citation>
    <scope>NUCLEOTIDE SEQUENCE [LARGE SCALE GENOMIC DNA]</scope>
    <source>
        <strain evidence="2 3">JR</strain>
    </source>
</reference>
<evidence type="ECO:0000313" key="3">
    <source>
        <dbReference type="Proteomes" id="UP000002377"/>
    </source>
</evidence>
<evidence type="ECO:0008006" key="4">
    <source>
        <dbReference type="Google" id="ProtNLM"/>
    </source>
</evidence>
<dbReference type="Pfam" id="PF07136">
    <property type="entry name" value="DUF1385"/>
    <property type="match status" value="1"/>
</dbReference>
<keyword evidence="1" id="KW-0472">Membrane</keyword>
<feature type="transmembrane region" description="Helical" evidence="1">
    <location>
        <begin position="127"/>
        <end position="147"/>
    </location>
</feature>
<feature type="transmembrane region" description="Helical" evidence="1">
    <location>
        <begin position="192"/>
        <end position="211"/>
    </location>
</feature>
<keyword evidence="1" id="KW-1133">Transmembrane helix</keyword>
<feature type="transmembrane region" description="Helical" evidence="1">
    <location>
        <begin position="56"/>
        <end position="76"/>
    </location>
</feature>
<dbReference type="PANTHER" id="PTHR42867:SF1">
    <property type="entry name" value="MEMBRANE PROTEIN-RELATED"/>
    <property type="match status" value="1"/>
</dbReference>
<protein>
    <recommendedName>
        <fullName evidence="4">DUF1385 domain-containing protein</fullName>
    </recommendedName>
</protein>
<dbReference type="HOGENOM" id="CLU_038140_0_0_9"/>
<gene>
    <name evidence="2" type="ordered locus">TherJR_2906</name>
</gene>
<evidence type="ECO:0000256" key="1">
    <source>
        <dbReference type="SAM" id="Phobius"/>
    </source>
</evidence>
<dbReference type="eggNOG" id="COG3872">
    <property type="taxonomic scope" value="Bacteria"/>
</dbReference>
<evidence type="ECO:0000313" key="2">
    <source>
        <dbReference type="EMBL" id="ADG83738.1"/>
    </source>
</evidence>
<proteinExistence type="predicted"/>
<dbReference type="InterPro" id="IPR010787">
    <property type="entry name" value="DUF1385"/>
</dbReference>
<organism evidence="2 3">
    <name type="scientific">Thermincola potens (strain JR)</name>
    <dbReference type="NCBI Taxonomy" id="635013"/>
    <lineage>
        <taxon>Bacteria</taxon>
        <taxon>Bacillati</taxon>
        <taxon>Bacillota</taxon>
        <taxon>Clostridia</taxon>
        <taxon>Eubacteriales</taxon>
        <taxon>Thermincolaceae</taxon>
        <taxon>Thermincola</taxon>
    </lineage>
</organism>
<dbReference type="PANTHER" id="PTHR42867">
    <property type="entry name" value="MEMBRANE PROTEIN-RELATED"/>
    <property type="match status" value="1"/>
</dbReference>
<name>D5XDJ2_THEPJ</name>
<feature type="transmembrane region" description="Helical" evidence="1">
    <location>
        <begin position="217"/>
        <end position="238"/>
    </location>
</feature>
<sequence length="298" mass="33852">MSRVCQYGGQAVIEGVMMRGPKELAIAVRKEDDSIVIEERPIKSITDKLKFLKWPFLRGVIVLFESMIIGIQALTFSANQAVEEEEEELSNWELGLTIAVALVLGILLFVVAPTTIARFLYFIDNVYLLNFLEGLVRISIFLLYVTLISRMKDIQRVFQYHGAEHKVIHAYEYEEELTVENVRKYSTLHPRCGTSFLLIVMVIMIFLYSFLGKPGLLVRIVSRIALLPIVAGISYEIIKLSGKYSRHPLMKIIIAPGLWLQKLTTREPDDAQIEVAIKALKAILPEEKTVKTEEQVAI</sequence>
<keyword evidence="3" id="KW-1185">Reference proteome</keyword>
<dbReference type="EMBL" id="CP002028">
    <property type="protein sequence ID" value="ADG83738.1"/>
    <property type="molecule type" value="Genomic_DNA"/>
</dbReference>
<dbReference type="STRING" id="635013.TherJR_2906"/>
<keyword evidence="1" id="KW-0812">Transmembrane</keyword>